<comment type="pathway">
    <text evidence="2">Carotenoid biosynthesis.</text>
</comment>
<evidence type="ECO:0000313" key="10">
    <source>
        <dbReference type="EMBL" id="MEX6429394.1"/>
    </source>
</evidence>
<keyword evidence="3 8" id="KW-0812">Transmembrane</keyword>
<evidence type="ECO:0000313" key="11">
    <source>
        <dbReference type="Proteomes" id="UP001560267"/>
    </source>
</evidence>
<feature type="transmembrane region" description="Helical" evidence="8">
    <location>
        <begin position="34"/>
        <end position="53"/>
    </location>
</feature>
<keyword evidence="11" id="KW-1185">Reference proteome</keyword>
<organism evidence="10 11">
    <name type="scientific">Ferrimicrobium acidiphilum</name>
    <dbReference type="NCBI Taxonomy" id="121039"/>
    <lineage>
        <taxon>Bacteria</taxon>
        <taxon>Bacillati</taxon>
        <taxon>Actinomycetota</taxon>
        <taxon>Acidimicrobiia</taxon>
        <taxon>Acidimicrobiales</taxon>
        <taxon>Acidimicrobiaceae</taxon>
        <taxon>Ferrimicrobium</taxon>
    </lineage>
</organism>
<reference evidence="10 11" key="1">
    <citation type="submission" date="2024-07" db="EMBL/GenBank/DDBJ databases">
        <title>Draft Genome Sequence of Ferrimicrobium acidiphilum Strain YE2023, Isolated from a Pulp of Bioleach Reactor.</title>
        <authorList>
            <person name="Elkina Y.A."/>
            <person name="Bulaeva A.G."/>
            <person name="Beletsky A.V."/>
            <person name="Mardanov A.V."/>
        </authorList>
    </citation>
    <scope>NUCLEOTIDE SEQUENCE [LARGE SCALE GENOMIC DNA]</scope>
    <source>
        <strain evidence="10 11">YE2023</strain>
    </source>
</reference>
<dbReference type="EMBL" id="JBFSHR010000015">
    <property type="protein sequence ID" value="MEX6429394.1"/>
    <property type="molecule type" value="Genomic_DNA"/>
</dbReference>
<dbReference type="InterPro" id="IPR017825">
    <property type="entry name" value="Lycopene_cyclase_dom"/>
</dbReference>
<evidence type="ECO:0000256" key="6">
    <source>
        <dbReference type="ARBA" id="ARBA00023136"/>
    </source>
</evidence>
<evidence type="ECO:0000256" key="3">
    <source>
        <dbReference type="ARBA" id="ARBA00022692"/>
    </source>
</evidence>
<dbReference type="NCBIfam" id="TIGR03462">
    <property type="entry name" value="CarR_dom_SF"/>
    <property type="match status" value="1"/>
</dbReference>
<keyword evidence="7" id="KW-0413">Isomerase</keyword>
<proteinExistence type="predicted"/>
<protein>
    <submittedName>
        <fullName evidence="10">Lycopene cyclase domain-containing protein</fullName>
    </submittedName>
</protein>
<comment type="subcellular location">
    <subcellularLocation>
        <location evidence="1">Membrane</location>
        <topology evidence="1">Multi-pass membrane protein</topology>
    </subcellularLocation>
</comment>
<evidence type="ECO:0000256" key="4">
    <source>
        <dbReference type="ARBA" id="ARBA00022746"/>
    </source>
</evidence>
<evidence type="ECO:0000256" key="8">
    <source>
        <dbReference type="SAM" id="Phobius"/>
    </source>
</evidence>
<accession>A0ABV3Y1F5</accession>
<dbReference type="RefSeq" id="WP_298383101.1">
    <property type="nucleotide sequence ID" value="NZ_JBFSHR010000015.1"/>
</dbReference>
<evidence type="ECO:0000259" key="9">
    <source>
        <dbReference type="Pfam" id="PF18916"/>
    </source>
</evidence>
<feature type="transmembrane region" description="Helical" evidence="8">
    <location>
        <begin position="6"/>
        <end position="27"/>
    </location>
</feature>
<sequence length="110" mass="12560">MAHLQYLLLMAMCLVVTAPLELLGARVWRQPRRLATTVATVAILFSAFDTISIEQGLWTYSRRFTTGIKIAGTLPIEEVVFFIVIPICALLTYETIRHRSQLLARIRRRS</sequence>
<evidence type="ECO:0000256" key="2">
    <source>
        <dbReference type="ARBA" id="ARBA00004829"/>
    </source>
</evidence>
<keyword evidence="6 8" id="KW-0472">Membrane</keyword>
<evidence type="ECO:0000256" key="7">
    <source>
        <dbReference type="ARBA" id="ARBA00023235"/>
    </source>
</evidence>
<evidence type="ECO:0000256" key="5">
    <source>
        <dbReference type="ARBA" id="ARBA00022989"/>
    </source>
</evidence>
<feature type="domain" description="Lycopene cyclase" evidence="9">
    <location>
        <begin position="8"/>
        <end position="95"/>
    </location>
</feature>
<evidence type="ECO:0000256" key="1">
    <source>
        <dbReference type="ARBA" id="ARBA00004141"/>
    </source>
</evidence>
<dbReference type="Pfam" id="PF18916">
    <property type="entry name" value="Lycopene_cyc"/>
    <property type="match status" value="1"/>
</dbReference>
<gene>
    <name evidence="10" type="ORF">AB6A68_06015</name>
</gene>
<name>A0ABV3Y1F5_9ACTN</name>
<dbReference type="Proteomes" id="UP001560267">
    <property type="component" value="Unassembled WGS sequence"/>
</dbReference>
<feature type="transmembrane region" description="Helical" evidence="8">
    <location>
        <begin position="79"/>
        <end position="96"/>
    </location>
</feature>
<comment type="caution">
    <text evidence="10">The sequence shown here is derived from an EMBL/GenBank/DDBJ whole genome shotgun (WGS) entry which is preliminary data.</text>
</comment>
<keyword evidence="5 8" id="KW-1133">Transmembrane helix</keyword>
<keyword evidence="4" id="KW-0125">Carotenoid biosynthesis</keyword>